<dbReference type="GO" id="GO:0016020">
    <property type="term" value="C:membrane"/>
    <property type="evidence" value="ECO:0007669"/>
    <property type="project" value="UniProtKB-SubCell"/>
</dbReference>
<evidence type="ECO:0000256" key="5">
    <source>
        <dbReference type="ARBA" id="ARBA00023136"/>
    </source>
</evidence>
<feature type="transmembrane region" description="Helical" evidence="8">
    <location>
        <begin position="215"/>
        <end position="236"/>
    </location>
</feature>
<keyword evidence="6 10" id="KW-0675">Receptor</keyword>
<dbReference type="InterPro" id="IPR013783">
    <property type="entry name" value="Ig-like_fold"/>
</dbReference>
<feature type="domain" description="Type I cytokine receptor cytokine-binding" evidence="9">
    <location>
        <begin position="70"/>
        <end position="154"/>
    </location>
</feature>
<evidence type="ECO:0000256" key="6">
    <source>
        <dbReference type="ARBA" id="ARBA00023170"/>
    </source>
</evidence>
<evidence type="ECO:0000313" key="10">
    <source>
        <dbReference type="EMBL" id="KAH0501045.1"/>
    </source>
</evidence>
<evidence type="ECO:0000256" key="4">
    <source>
        <dbReference type="ARBA" id="ARBA00022989"/>
    </source>
</evidence>
<evidence type="ECO:0000259" key="9">
    <source>
        <dbReference type="Pfam" id="PF09240"/>
    </source>
</evidence>
<dbReference type="InterPro" id="IPR036116">
    <property type="entry name" value="FN3_sf"/>
</dbReference>
<dbReference type="SUPFAM" id="SSF49265">
    <property type="entry name" value="Fibronectin type III"/>
    <property type="match status" value="1"/>
</dbReference>
<organism evidence="10 11">
    <name type="scientific">Microtus ochrogaster</name>
    <name type="common">Prairie vole</name>
    <dbReference type="NCBI Taxonomy" id="79684"/>
    <lineage>
        <taxon>Eukaryota</taxon>
        <taxon>Metazoa</taxon>
        <taxon>Chordata</taxon>
        <taxon>Craniata</taxon>
        <taxon>Vertebrata</taxon>
        <taxon>Euteleostomi</taxon>
        <taxon>Mammalia</taxon>
        <taxon>Eutheria</taxon>
        <taxon>Euarchontoglires</taxon>
        <taxon>Glires</taxon>
        <taxon>Rodentia</taxon>
        <taxon>Myomorpha</taxon>
        <taxon>Muroidea</taxon>
        <taxon>Cricetidae</taxon>
        <taxon>Arvicolinae</taxon>
        <taxon>Microtus</taxon>
    </lineage>
</organism>
<keyword evidence="5 8" id="KW-0472">Membrane</keyword>
<keyword evidence="2 8" id="KW-0812">Transmembrane</keyword>
<dbReference type="EMBL" id="JAATJU010026910">
    <property type="protein sequence ID" value="KAH0501045.1"/>
    <property type="molecule type" value="Genomic_DNA"/>
</dbReference>
<dbReference type="AlphaFoldDB" id="A0A8J6FXJ7"/>
<dbReference type="InterPro" id="IPR015321">
    <property type="entry name" value="TypeI_recpt_CBD"/>
</dbReference>
<gene>
    <name evidence="10" type="ORF">LTLLF_198545</name>
</gene>
<comment type="caution">
    <text evidence="10">The sequence shown here is derived from an EMBL/GenBank/DDBJ whole genome shotgun (WGS) entry which is preliminary data.</text>
</comment>
<evidence type="ECO:0000256" key="2">
    <source>
        <dbReference type="ARBA" id="ARBA00022692"/>
    </source>
</evidence>
<keyword evidence="4 8" id="KW-1133">Transmembrane helix</keyword>
<dbReference type="Gene3D" id="2.60.40.10">
    <property type="entry name" value="Immunoglobulins"/>
    <property type="match status" value="2"/>
</dbReference>
<evidence type="ECO:0000313" key="11">
    <source>
        <dbReference type="Proteomes" id="UP000710432"/>
    </source>
</evidence>
<proteinExistence type="predicted"/>
<protein>
    <submittedName>
        <fullName evidence="10">Granulocyte-macrophage colony-stimulating factor receptor subunit alpha</fullName>
    </submittedName>
</protein>
<accession>A0A8J6FXJ7</accession>
<reference evidence="10" key="1">
    <citation type="submission" date="2020-03" db="EMBL/GenBank/DDBJ databases">
        <title>Studies in the Genomics of Life Span.</title>
        <authorList>
            <person name="Glass D."/>
        </authorList>
    </citation>
    <scope>NUCLEOTIDE SEQUENCE</scope>
    <source>
        <strain evidence="10">LTLLF</strain>
        <tissue evidence="10">Muscle</tissue>
    </source>
</reference>
<evidence type="ECO:0000256" key="8">
    <source>
        <dbReference type="SAM" id="Phobius"/>
    </source>
</evidence>
<dbReference type="InterPro" id="IPR003532">
    <property type="entry name" value="Short_hematopoietin_rcpt_2_CS"/>
</dbReference>
<evidence type="ECO:0000256" key="1">
    <source>
        <dbReference type="ARBA" id="ARBA00004479"/>
    </source>
</evidence>
<sequence>MVTSCYVNFTLHGRPTRRRMQNTLGCRCQFRALTLHLGVTLGVNATSGNVTIHERLDYIFPGPPGSEAVNVSCEIHDAAAMTCTWEAGPAAPPDARYFLVLRNTTGHKLPGCPSGPALSGCRINDLTGLLDRLHVTVAGWSQSGGALRAYDVILNTKAIERLSPPSNITGSCNASHCAVSWVPPRTWATMGFADFRYELDLRRTVRTDRPTVPRLPVYIIAMAVTLTCVLGLALAWRRFIWHRLLPRIPDIQDKVSDNALVNPQVPVLLGEGSDDVIAHAAPPPHPVGGSTQELWEFQRGRGDKLFLTLPVVITEWYHWEWSEEEDQTGHWPTVSCGLSCRASRKAPSTMAVCSQGWFLEKKIGLPVDLEAAQKGPEGGHCDSLNQRNT</sequence>
<name>A0A8J6FXJ7_MICOH</name>
<keyword evidence="7" id="KW-0325">Glycoprotein</keyword>
<dbReference type="GO" id="GO:0004896">
    <property type="term" value="F:cytokine receptor activity"/>
    <property type="evidence" value="ECO:0007669"/>
    <property type="project" value="InterPro"/>
</dbReference>
<evidence type="ECO:0000256" key="3">
    <source>
        <dbReference type="ARBA" id="ARBA00022729"/>
    </source>
</evidence>
<comment type="subcellular location">
    <subcellularLocation>
        <location evidence="1">Membrane</location>
        <topology evidence="1">Single-pass type I membrane protein</topology>
    </subcellularLocation>
</comment>
<dbReference type="PROSITE" id="PS01356">
    <property type="entry name" value="HEMATOPO_REC_S_F2"/>
    <property type="match status" value="1"/>
</dbReference>
<keyword evidence="3" id="KW-0732">Signal</keyword>
<dbReference type="Pfam" id="PF09240">
    <property type="entry name" value="IL6Ra-bind"/>
    <property type="match status" value="1"/>
</dbReference>
<dbReference type="Proteomes" id="UP000710432">
    <property type="component" value="Unassembled WGS sequence"/>
</dbReference>
<evidence type="ECO:0000256" key="7">
    <source>
        <dbReference type="ARBA" id="ARBA00023180"/>
    </source>
</evidence>